<evidence type="ECO:0000259" key="5">
    <source>
        <dbReference type="Pfam" id="PF25917"/>
    </source>
</evidence>
<dbReference type="RefSeq" id="WP_008483240.1">
    <property type="nucleotide sequence ID" value="NZ_AMRI01000005.1"/>
</dbReference>
<feature type="domain" description="Multidrug resistance protein MdtA-like C-terminal permuted SH3" evidence="7">
    <location>
        <begin position="301"/>
        <end position="362"/>
    </location>
</feature>
<feature type="domain" description="Multidrug resistance protein MdtA-like barrel-sandwich hybrid" evidence="5">
    <location>
        <begin position="63"/>
        <end position="204"/>
    </location>
</feature>
<name>K2JNV4_9GAMM</name>
<dbReference type="GO" id="GO:0005886">
    <property type="term" value="C:plasma membrane"/>
    <property type="evidence" value="ECO:0007669"/>
    <property type="project" value="UniProtKB-SubCell"/>
</dbReference>
<accession>K2JNV4</accession>
<dbReference type="PATRIC" id="fig|745411.4.peg.914"/>
<dbReference type="AlphaFoldDB" id="K2JNV4"/>
<keyword evidence="9" id="KW-1185">Reference proteome</keyword>
<dbReference type="eggNOG" id="COG0845">
    <property type="taxonomic scope" value="Bacteria"/>
</dbReference>
<evidence type="ECO:0000313" key="8">
    <source>
        <dbReference type="EMBL" id="EKE76162.1"/>
    </source>
</evidence>
<feature type="domain" description="Multidrug resistance protein MdtA-like beta-barrel" evidence="6">
    <location>
        <begin position="208"/>
        <end position="296"/>
    </location>
</feature>
<dbReference type="EMBL" id="AMRI01000005">
    <property type="protein sequence ID" value="EKE76162.1"/>
    <property type="molecule type" value="Genomic_DNA"/>
</dbReference>
<dbReference type="Gene3D" id="2.40.420.20">
    <property type="match status" value="1"/>
</dbReference>
<evidence type="ECO:0000259" key="7">
    <source>
        <dbReference type="Pfam" id="PF25967"/>
    </source>
</evidence>
<evidence type="ECO:0000259" key="4">
    <source>
        <dbReference type="Pfam" id="PF25876"/>
    </source>
</evidence>
<dbReference type="PANTHER" id="PTHR30158">
    <property type="entry name" value="ACRA/E-RELATED COMPONENT OF DRUG EFFLUX TRANSPORTER"/>
    <property type="match status" value="1"/>
</dbReference>
<dbReference type="PROSITE" id="PS51257">
    <property type="entry name" value="PROKAR_LIPOPROTEIN"/>
    <property type="match status" value="1"/>
</dbReference>
<dbReference type="PANTHER" id="PTHR30158:SF3">
    <property type="entry name" value="MULTIDRUG EFFLUX PUMP SUBUNIT ACRA-RELATED"/>
    <property type="match status" value="1"/>
</dbReference>
<keyword evidence="3" id="KW-0732">Signal</keyword>
<dbReference type="STRING" id="745411.B3C1_04620"/>
<dbReference type="Pfam" id="PF25944">
    <property type="entry name" value="Beta-barrel_RND"/>
    <property type="match status" value="1"/>
</dbReference>
<evidence type="ECO:0000256" key="1">
    <source>
        <dbReference type="ARBA" id="ARBA00004519"/>
    </source>
</evidence>
<evidence type="ECO:0000256" key="2">
    <source>
        <dbReference type="ARBA" id="ARBA00009477"/>
    </source>
</evidence>
<comment type="similarity">
    <text evidence="2">Belongs to the membrane fusion protein (MFP) (TC 8.A.1) family.</text>
</comment>
<dbReference type="InterPro" id="IPR058624">
    <property type="entry name" value="MdtA-like_HH"/>
</dbReference>
<proteinExistence type="inferred from homology"/>
<gene>
    <name evidence="8" type="ORF">B3C1_04620</name>
</gene>
<dbReference type="InterPro" id="IPR058627">
    <property type="entry name" value="MdtA-like_C"/>
</dbReference>
<dbReference type="InterPro" id="IPR058625">
    <property type="entry name" value="MdtA-like_BSH"/>
</dbReference>
<feature type="signal peptide" evidence="3">
    <location>
        <begin position="1"/>
        <end position="26"/>
    </location>
</feature>
<dbReference type="Pfam" id="PF25876">
    <property type="entry name" value="HH_MFP_RND"/>
    <property type="match status" value="1"/>
</dbReference>
<feature type="domain" description="Multidrug resistance protein MdtA-like alpha-helical hairpin" evidence="4">
    <location>
        <begin position="102"/>
        <end position="171"/>
    </location>
</feature>
<dbReference type="Gene3D" id="2.40.30.170">
    <property type="match status" value="1"/>
</dbReference>
<dbReference type="Proteomes" id="UP000006755">
    <property type="component" value="Unassembled WGS sequence"/>
</dbReference>
<dbReference type="NCBIfam" id="TIGR01730">
    <property type="entry name" value="RND_mfp"/>
    <property type="match status" value="1"/>
</dbReference>
<comment type="caution">
    <text evidence="8">The sequence shown here is derived from an EMBL/GenBank/DDBJ whole genome shotgun (WGS) entry which is preliminary data.</text>
</comment>
<evidence type="ECO:0000259" key="6">
    <source>
        <dbReference type="Pfam" id="PF25944"/>
    </source>
</evidence>
<dbReference type="InterPro" id="IPR058626">
    <property type="entry name" value="MdtA-like_b-barrel"/>
</dbReference>
<dbReference type="FunFam" id="2.40.420.20:FF:000001">
    <property type="entry name" value="Efflux RND transporter periplasmic adaptor subunit"/>
    <property type="match status" value="1"/>
</dbReference>
<dbReference type="OrthoDB" id="9800613at2"/>
<sequence>MRQYKSAILALAITAALSACSPADQAAQGQQMPPQEVGIMTVQPAQVKLQTELPGRTQAFLEAQIRPQISGVVLKRLFTEGGTVEEGQPLYQIDPAPFEASLASAKASVLRAKANARSAELTFKRYQKLVKTNYVSQQDLDDAEAAYQLAIADIKVAEANQNTAEINLNYTEVRSPIGGHIGKSSVTPGALVTANQAQELATVQQLDPIYVDLTQSSAALLALKSKLASGNLKQADSAEVSLTLEDGSTYSRAGKLEFAEVNVNQTTGSVTLRAIFPNPDGVLLPGMYVRAMVTTGVDDAAILVPQKGVSRDAKGNASVMVVGADNKVEARPVNATEVVKGQWRITDGLKAGDKVILDGLQKVRPGAAVTTVDATAQQ</sequence>
<evidence type="ECO:0000256" key="3">
    <source>
        <dbReference type="SAM" id="SignalP"/>
    </source>
</evidence>
<reference evidence="8 9" key="1">
    <citation type="journal article" date="2012" name="J. Bacteriol.">
        <title>Genome Sequence of Gallaecimonas xiamenensis Type Strain 3-C-1.</title>
        <authorList>
            <person name="Lai Q."/>
            <person name="Wang L."/>
            <person name="Wang W."/>
            <person name="Shao Z."/>
        </authorList>
    </citation>
    <scope>NUCLEOTIDE SEQUENCE [LARGE SCALE GENOMIC DNA]</scope>
    <source>
        <strain evidence="8 9">3-C-1</strain>
    </source>
</reference>
<feature type="chain" id="PRO_5003859147" evidence="3">
    <location>
        <begin position="27"/>
        <end position="378"/>
    </location>
</feature>
<dbReference type="InterPro" id="IPR006143">
    <property type="entry name" value="RND_pump_MFP"/>
</dbReference>
<comment type="subcellular location">
    <subcellularLocation>
        <location evidence="1">Cell inner membrane</location>
        <topology evidence="1">Lipid-anchor</topology>
    </subcellularLocation>
</comment>
<organism evidence="8 9">
    <name type="scientific">Gallaecimonas xiamenensis 3-C-1</name>
    <dbReference type="NCBI Taxonomy" id="745411"/>
    <lineage>
        <taxon>Bacteria</taxon>
        <taxon>Pseudomonadati</taxon>
        <taxon>Pseudomonadota</taxon>
        <taxon>Gammaproteobacteria</taxon>
        <taxon>Enterobacterales</taxon>
        <taxon>Gallaecimonadaceae</taxon>
        <taxon>Gallaecimonas</taxon>
    </lineage>
</organism>
<protein>
    <submittedName>
        <fullName evidence="8">Multidrug resistance protein AcrA/AcrE family</fullName>
    </submittedName>
</protein>
<dbReference type="GO" id="GO:0046677">
    <property type="term" value="P:response to antibiotic"/>
    <property type="evidence" value="ECO:0007669"/>
    <property type="project" value="TreeGrafter"/>
</dbReference>
<evidence type="ECO:0000313" key="9">
    <source>
        <dbReference type="Proteomes" id="UP000006755"/>
    </source>
</evidence>
<dbReference type="GO" id="GO:0022857">
    <property type="term" value="F:transmembrane transporter activity"/>
    <property type="evidence" value="ECO:0007669"/>
    <property type="project" value="InterPro"/>
</dbReference>
<dbReference type="Gene3D" id="2.40.50.100">
    <property type="match status" value="1"/>
</dbReference>
<dbReference type="Pfam" id="PF25967">
    <property type="entry name" value="RND-MFP_C"/>
    <property type="match status" value="1"/>
</dbReference>
<dbReference type="Gene3D" id="1.10.287.470">
    <property type="entry name" value="Helix hairpin bin"/>
    <property type="match status" value="1"/>
</dbReference>
<dbReference type="Pfam" id="PF25917">
    <property type="entry name" value="BSH_RND"/>
    <property type="match status" value="1"/>
</dbReference>
<dbReference type="SUPFAM" id="SSF111369">
    <property type="entry name" value="HlyD-like secretion proteins"/>
    <property type="match status" value="1"/>
</dbReference>